<sequence length="69" mass="7615">MQTTIELAEFNAPHFQNLPPAAPAQITYLGRAIDYVKSERGCLVISQILRVRSALVSCPLVVSLGVWFN</sequence>
<keyword evidence="2" id="KW-1185">Reference proteome</keyword>
<protein>
    <submittedName>
        <fullName evidence="1">Uncharacterized protein</fullName>
    </submittedName>
</protein>
<dbReference type="AlphaFoldDB" id="A0A0U5JAJ8"/>
<dbReference type="EMBL" id="LN879502">
    <property type="protein sequence ID" value="CUI15850.1"/>
    <property type="molecule type" value="Genomic_DNA"/>
</dbReference>
<dbReference type="InParanoid" id="A0A0U5JAJ8"/>
<dbReference type="RefSeq" id="WP_059059756.1">
    <property type="nucleotide sequence ID" value="NZ_LN879502.1"/>
</dbReference>
<reference evidence="2" key="1">
    <citation type="submission" date="2015-09" db="EMBL/GenBank/DDBJ databases">
        <authorList>
            <person name="Bertelli C."/>
        </authorList>
    </citation>
    <scope>NUCLEOTIDE SEQUENCE [LARGE SCALE GENOMIC DNA]</scope>
    <source>
        <strain evidence="2">KNic</strain>
    </source>
</reference>
<proteinExistence type="predicted"/>
<accession>A0A0U5JAJ8</accession>
<gene>
    <name evidence="1" type="ORF">PNK_0212</name>
</gene>
<evidence type="ECO:0000313" key="2">
    <source>
        <dbReference type="Proteomes" id="UP000069902"/>
    </source>
</evidence>
<dbReference type="STRING" id="389348.PNK_0212"/>
<name>A0A0U5JAJ8_9BACT</name>
<evidence type="ECO:0000313" key="1">
    <source>
        <dbReference type="EMBL" id="CUI15850.1"/>
    </source>
</evidence>
<dbReference type="Proteomes" id="UP000069902">
    <property type="component" value="Chromosome cPNK"/>
</dbReference>
<organism evidence="1 2">
    <name type="scientific">Candidatus Protochlamydia naegleriophila</name>
    <dbReference type="NCBI Taxonomy" id="389348"/>
    <lineage>
        <taxon>Bacteria</taxon>
        <taxon>Pseudomonadati</taxon>
        <taxon>Chlamydiota</taxon>
        <taxon>Chlamydiia</taxon>
        <taxon>Parachlamydiales</taxon>
        <taxon>Parachlamydiaceae</taxon>
        <taxon>Candidatus Protochlamydia</taxon>
    </lineage>
</organism>
<dbReference type="PATRIC" id="fig|389348.3.peg.244"/>
<dbReference type="KEGG" id="pnl:PNK_0212"/>